<name>V4RSL0_9CAUL</name>
<dbReference type="Pfam" id="PF03435">
    <property type="entry name" value="Sacchrp_dh_NADP"/>
    <property type="match status" value="1"/>
</dbReference>
<dbReference type="PATRIC" id="fig|1121022.4.peg.677"/>
<accession>V4RSL0</accession>
<dbReference type="InterPro" id="IPR005097">
    <property type="entry name" value="Sacchrp_dh_NADP-bd"/>
</dbReference>
<gene>
    <name evidence="2" type="ORF">ABENE_03415</name>
</gene>
<dbReference type="SUPFAM" id="SSF51735">
    <property type="entry name" value="NAD(P)-binding Rossmann-fold domains"/>
    <property type="match status" value="1"/>
</dbReference>
<dbReference type="InterPro" id="IPR036291">
    <property type="entry name" value="NAD(P)-bd_dom_sf"/>
</dbReference>
<organism evidence="2 3">
    <name type="scientific">Asticcacaulis benevestitus DSM 16100 = ATCC BAA-896</name>
    <dbReference type="NCBI Taxonomy" id="1121022"/>
    <lineage>
        <taxon>Bacteria</taxon>
        <taxon>Pseudomonadati</taxon>
        <taxon>Pseudomonadota</taxon>
        <taxon>Alphaproteobacteria</taxon>
        <taxon>Caulobacterales</taxon>
        <taxon>Caulobacteraceae</taxon>
        <taxon>Asticcacaulis</taxon>
    </lineage>
</organism>
<dbReference type="eggNOG" id="COG1748">
    <property type="taxonomic scope" value="Bacteria"/>
</dbReference>
<dbReference type="Proteomes" id="UP000017837">
    <property type="component" value="Unassembled WGS sequence"/>
</dbReference>
<sequence length="361" mass="39056">MTRDILILGGYGNFGKRIAQALSRHGLPLIIAGRDLERAKALCRDLPNTRPLALDIHGPLVETLKAEKPSVVIHTCGPFQGADYAVARACIAAGIHYIDLADGRDFVRDFSQLDVEARDAGVCLISGASTVPGLSSAVLDHLKTHFARLETLDFGITPGQKAERGLATTRAILTYVGKRLKPFAGHPRPYGWQDTHAQTYPVMGRRYLSTCDIPDLDLLPQAYDLTSIRFGAGLELGFMHLGLWALSGLVRAGLPLNLPALARPLLAISNIFDAFGSDVGGMHVTVSGQGHDGAPLKRSWFIVARSNDGPQIPCVPAILLAKRLHEKGPGLSSGAFPCLGLIRLEDYLNELRRFDIETFEA</sequence>
<evidence type="ECO:0000259" key="1">
    <source>
        <dbReference type="Pfam" id="PF03435"/>
    </source>
</evidence>
<dbReference type="OrthoDB" id="528778at2"/>
<comment type="caution">
    <text evidence="2">The sequence shown here is derived from an EMBL/GenBank/DDBJ whole genome shotgun (WGS) entry which is preliminary data.</text>
</comment>
<evidence type="ECO:0000313" key="3">
    <source>
        <dbReference type="Proteomes" id="UP000017837"/>
    </source>
</evidence>
<reference evidence="2 3" key="1">
    <citation type="journal article" date="2014" name="Nature">
        <title>Sequential evolution of bacterial morphology by co-option of a developmental regulator.</title>
        <authorList>
            <person name="Jiang C."/>
            <person name="Brown P.J."/>
            <person name="Ducret A."/>
            <person name="Brun Y.V."/>
        </authorList>
    </citation>
    <scope>NUCLEOTIDE SEQUENCE [LARGE SCALE GENOMIC DNA]</scope>
    <source>
        <strain evidence="2 3">DSM 16100</strain>
    </source>
</reference>
<dbReference type="Gene3D" id="3.40.50.720">
    <property type="entry name" value="NAD(P)-binding Rossmann-like Domain"/>
    <property type="match status" value="1"/>
</dbReference>
<dbReference type="AlphaFoldDB" id="V4RSL0"/>
<feature type="domain" description="Saccharopine dehydrogenase NADP binding" evidence="1">
    <location>
        <begin position="5"/>
        <end position="102"/>
    </location>
</feature>
<dbReference type="STRING" id="1121022.GCA_000376105_01684"/>
<dbReference type="PANTHER" id="PTHR43796">
    <property type="entry name" value="CARBOXYNORSPERMIDINE SYNTHASE"/>
    <property type="match status" value="1"/>
</dbReference>
<keyword evidence="3" id="KW-1185">Reference proteome</keyword>
<dbReference type="PANTHER" id="PTHR43796:SF2">
    <property type="entry name" value="CARBOXYNORSPERMIDINE SYNTHASE"/>
    <property type="match status" value="1"/>
</dbReference>
<protein>
    <recommendedName>
        <fullName evidence="1">Saccharopine dehydrogenase NADP binding domain-containing protein</fullName>
    </recommendedName>
</protein>
<dbReference type="RefSeq" id="WP_018081352.1">
    <property type="nucleotide sequence ID" value="NZ_AQWM01000005.1"/>
</dbReference>
<evidence type="ECO:0000313" key="2">
    <source>
        <dbReference type="EMBL" id="ESQ94153.1"/>
    </source>
</evidence>
<proteinExistence type="predicted"/>
<dbReference type="EMBL" id="AWGB01000005">
    <property type="protein sequence ID" value="ESQ94153.1"/>
    <property type="molecule type" value="Genomic_DNA"/>
</dbReference>